<dbReference type="EMBL" id="LGRX02019714">
    <property type="protein sequence ID" value="KAK3258232.1"/>
    <property type="molecule type" value="Genomic_DNA"/>
</dbReference>
<keyword evidence="4" id="KW-1185">Reference proteome</keyword>
<evidence type="ECO:0000256" key="1">
    <source>
        <dbReference type="ARBA" id="ARBA00006358"/>
    </source>
</evidence>
<evidence type="ECO:0000313" key="4">
    <source>
        <dbReference type="Proteomes" id="UP001190700"/>
    </source>
</evidence>
<dbReference type="PRINTS" id="PR00308">
    <property type="entry name" value="ANTIFREEZEI"/>
</dbReference>
<dbReference type="Proteomes" id="UP001190700">
    <property type="component" value="Unassembled WGS sequence"/>
</dbReference>
<dbReference type="GO" id="GO:0016172">
    <property type="term" value="F:antifreeze activity"/>
    <property type="evidence" value="ECO:0007669"/>
    <property type="project" value="InterPro"/>
</dbReference>
<reference evidence="3 4" key="1">
    <citation type="journal article" date="2015" name="Genome Biol. Evol.">
        <title>Comparative Genomics of a Bacterivorous Green Alga Reveals Evolutionary Causalities and Consequences of Phago-Mixotrophic Mode of Nutrition.</title>
        <authorList>
            <person name="Burns J.A."/>
            <person name="Paasch A."/>
            <person name="Narechania A."/>
            <person name="Kim E."/>
        </authorList>
    </citation>
    <scope>NUCLEOTIDE SEQUENCE [LARGE SCALE GENOMIC DNA]</scope>
    <source>
        <strain evidence="3 4">PLY_AMNH</strain>
    </source>
</reference>
<evidence type="ECO:0000256" key="2">
    <source>
        <dbReference type="ARBA" id="ARBA00023076"/>
    </source>
</evidence>
<gene>
    <name evidence="3" type="ORF">CYMTET_32715</name>
</gene>
<feature type="non-terminal residue" evidence="3">
    <location>
        <position position="181"/>
    </location>
</feature>
<name>A0AAE0FE93_9CHLO</name>
<comment type="similarity">
    <text evidence="1">Belongs to the type-I AFP family.</text>
</comment>
<accession>A0AAE0FE93</accession>
<dbReference type="AlphaFoldDB" id="A0AAE0FE93"/>
<organism evidence="3 4">
    <name type="scientific">Cymbomonas tetramitiformis</name>
    <dbReference type="NCBI Taxonomy" id="36881"/>
    <lineage>
        <taxon>Eukaryota</taxon>
        <taxon>Viridiplantae</taxon>
        <taxon>Chlorophyta</taxon>
        <taxon>Pyramimonadophyceae</taxon>
        <taxon>Pyramimonadales</taxon>
        <taxon>Pyramimonadaceae</taxon>
        <taxon>Cymbomonas</taxon>
    </lineage>
</organism>
<evidence type="ECO:0000313" key="3">
    <source>
        <dbReference type="EMBL" id="KAK3258232.1"/>
    </source>
</evidence>
<sequence length="181" mass="18336">MRRAFVADGNPGTIRAPSPTSLINCCDVWELGAAGDLLTIRQAEQGHQEALPSLCWAQRGCRAHPSATAAGRSYGAAAAAAATAAAAVAATTATAAAANAAAAAAATAAAAAGAVTTASTTGPDVEICTKEQDPKEILRHEPGMGECSEEILRHEPGMGECSEKILRHEPGMGECSEEILR</sequence>
<comment type="caution">
    <text evidence="3">The sequence shown here is derived from an EMBL/GenBank/DDBJ whole genome shotgun (WGS) entry which is preliminary data.</text>
</comment>
<proteinExistence type="inferred from homology"/>
<protein>
    <submittedName>
        <fullName evidence="3">Uncharacterized protein</fullName>
    </submittedName>
</protein>
<dbReference type="InterPro" id="IPR000104">
    <property type="entry name" value="Antifreeze_1"/>
</dbReference>
<keyword evidence="2" id="KW-0047">Antifreeze protein</keyword>